<dbReference type="Pfam" id="PF00266">
    <property type="entry name" value="Aminotran_5"/>
    <property type="match status" value="1"/>
</dbReference>
<dbReference type="InterPro" id="IPR000192">
    <property type="entry name" value="Aminotrans_V_dom"/>
</dbReference>
<dbReference type="SUPFAM" id="SSF53383">
    <property type="entry name" value="PLP-dependent transferases"/>
    <property type="match status" value="1"/>
</dbReference>
<dbReference type="InterPro" id="IPR015421">
    <property type="entry name" value="PyrdxlP-dep_Trfase_major"/>
</dbReference>
<gene>
    <name evidence="7" type="ORF">METZ01_LOCUS48230</name>
</gene>
<dbReference type="PIRSF" id="PIRSF000524">
    <property type="entry name" value="SPT"/>
    <property type="match status" value="1"/>
</dbReference>
<evidence type="ECO:0000256" key="3">
    <source>
        <dbReference type="ARBA" id="ARBA00022576"/>
    </source>
</evidence>
<keyword evidence="3" id="KW-0032">Aminotransferase</keyword>
<comment type="cofactor">
    <cofactor evidence="1">
        <name>pyridoxal 5'-phosphate</name>
        <dbReference type="ChEBI" id="CHEBI:597326"/>
    </cofactor>
</comment>
<keyword evidence="5" id="KW-0663">Pyridoxal phosphate</keyword>
<dbReference type="EMBL" id="UINC01002320">
    <property type="protein sequence ID" value="SUZ95376.1"/>
    <property type="molecule type" value="Genomic_DNA"/>
</dbReference>
<dbReference type="PANTHER" id="PTHR21152:SF40">
    <property type="entry name" value="ALANINE--GLYOXYLATE AMINOTRANSFERASE"/>
    <property type="match status" value="1"/>
</dbReference>
<dbReference type="GO" id="GO:0019265">
    <property type="term" value="P:glycine biosynthetic process, by transamination of glyoxylate"/>
    <property type="evidence" value="ECO:0007669"/>
    <property type="project" value="TreeGrafter"/>
</dbReference>
<keyword evidence="4" id="KW-0808">Transferase</keyword>
<dbReference type="FunFam" id="3.40.640.10:FF:000027">
    <property type="entry name" value="Serine--pyruvate aminotransferase, mitochondrial"/>
    <property type="match status" value="1"/>
</dbReference>
<evidence type="ECO:0000313" key="7">
    <source>
        <dbReference type="EMBL" id="SUZ95376.1"/>
    </source>
</evidence>
<dbReference type="GO" id="GO:0004760">
    <property type="term" value="F:L-serine-pyruvate transaminase activity"/>
    <property type="evidence" value="ECO:0007669"/>
    <property type="project" value="TreeGrafter"/>
</dbReference>
<dbReference type="InterPro" id="IPR024169">
    <property type="entry name" value="SP_NH2Trfase/AEP_transaminase"/>
</dbReference>
<feature type="domain" description="Aminotransferase class V" evidence="6">
    <location>
        <begin position="39"/>
        <end position="219"/>
    </location>
</feature>
<evidence type="ECO:0000256" key="2">
    <source>
        <dbReference type="ARBA" id="ARBA00009236"/>
    </source>
</evidence>
<organism evidence="7">
    <name type="scientific">marine metagenome</name>
    <dbReference type="NCBI Taxonomy" id="408172"/>
    <lineage>
        <taxon>unclassified sequences</taxon>
        <taxon>metagenomes</taxon>
        <taxon>ecological metagenomes</taxon>
    </lineage>
</organism>
<evidence type="ECO:0000256" key="5">
    <source>
        <dbReference type="ARBA" id="ARBA00022898"/>
    </source>
</evidence>
<dbReference type="Gene3D" id="3.90.1150.10">
    <property type="entry name" value="Aspartate Aminotransferase, domain 1"/>
    <property type="match status" value="1"/>
</dbReference>
<dbReference type="InterPro" id="IPR015424">
    <property type="entry name" value="PyrdxlP-dep_Trfase"/>
</dbReference>
<dbReference type="Gene3D" id="3.40.640.10">
    <property type="entry name" value="Type I PLP-dependent aspartate aminotransferase-like (Major domain)"/>
    <property type="match status" value="1"/>
</dbReference>
<reference evidence="7" key="1">
    <citation type="submission" date="2018-05" db="EMBL/GenBank/DDBJ databases">
        <authorList>
            <person name="Lanie J.A."/>
            <person name="Ng W.-L."/>
            <person name="Kazmierczak K.M."/>
            <person name="Andrzejewski T.M."/>
            <person name="Davidsen T.M."/>
            <person name="Wayne K.J."/>
            <person name="Tettelin H."/>
            <person name="Glass J.I."/>
            <person name="Rusch D."/>
            <person name="Podicherti R."/>
            <person name="Tsui H.-C.T."/>
            <person name="Winkler M.E."/>
        </authorList>
    </citation>
    <scope>NUCLEOTIDE SEQUENCE</scope>
</reference>
<accession>A0A381RU38</accession>
<dbReference type="InterPro" id="IPR015422">
    <property type="entry name" value="PyrdxlP-dep_Trfase_small"/>
</dbReference>
<dbReference type="PANTHER" id="PTHR21152">
    <property type="entry name" value="AMINOTRANSFERASE CLASS V"/>
    <property type="match status" value="1"/>
</dbReference>
<evidence type="ECO:0000259" key="6">
    <source>
        <dbReference type="Pfam" id="PF00266"/>
    </source>
</evidence>
<dbReference type="GO" id="GO:0008453">
    <property type="term" value="F:alanine-glyoxylate transaminase activity"/>
    <property type="evidence" value="ECO:0007669"/>
    <property type="project" value="TreeGrafter"/>
</dbReference>
<evidence type="ECO:0000256" key="4">
    <source>
        <dbReference type="ARBA" id="ARBA00022679"/>
    </source>
</evidence>
<sequence length="410" mass="45324">MDHSELKTLEPEQRLLMGPGPVNVYPAVLRAMSLPMLGQFDPQFTGYMDEVMTLYRQVYRTRNQWTFLVNGTARAGIEACLSSMISPGDRVLVPIFGRFGHLLTEIARRCQAEVINIETEWGTVFEPEQIADAIRAHQPRFVALVHGDTSTTMAQPLDEIGPLCREAGIVVYVDATATLGGMPIEVDKWCLDAVTAGLQKCLSGPPGCSPLTINDRVAEIVNARKHVEVGIRSEDFSDADGLIVQSNYFDLAMLMDYWSSKRLNHHTEATTMLYAAHTCAQEVLREGLEAGFARHRIASQALRAGLTAMNLKLFGNERYRMDNVTGVFIPNALGDGEQVRTQLLDDFGLEIGTSFGPLRGKIWRIGTMGYVCHKANILRCLSALEIVMRRNGFVAPPGAGVDAAYKVYKQ</sequence>
<dbReference type="AlphaFoldDB" id="A0A381RU38"/>
<evidence type="ECO:0000256" key="1">
    <source>
        <dbReference type="ARBA" id="ARBA00001933"/>
    </source>
</evidence>
<comment type="similarity">
    <text evidence="2">Belongs to the class-V pyridoxal-phosphate-dependent aminotransferase family.</text>
</comment>
<dbReference type="GO" id="GO:0005777">
    <property type="term" value="C:peroxisome"/>
    <property type="evidence" value="ECO:0007669"/>
    <property type="project" value="TreeGrafter"/>
</dbReference>
<name>A0A381RU38_9ZZZZ</name>
<protein>
    <recommendedName>
        <fullName evidence="6">Aminotransferase class V domain-containing protein</fullName>
    </recommendedName>
</protein>
<proteinExistence type="inferred from homology"/>